<sequence>MKKILFIALLSLVSLSAFSQQTNKKGSYYITWGYNRSSYANSDIRFVGPGYDFTLLDAQALDAPTPLSEFKTYVDPGLLSIPQFNFHAGYFIKDNLSISIGWDHMKYVVTDGQTVKVNGFISSKVSTPEIDVHSDYVSPIGNFNQTPLVLDPNKFVHLEHTDGYNYASIELEHYNPVYQSSKSRFAIDWMQGVGIGALVPRSDVHVFGVGQNNFWNLAGGGASLKTGLKFNFSKLLFFETTVKTGATKLWDIHTTGRSVDHAEQSIYFLEFYGALGFTIKGSSK</sequence>
<comment type="caution">
    <text evidence="2">The sequence shown here is derived from an EMBL/GenBank/DDBJ whole genome shotgun (WGS) entry which is preliminary data.</text>
</comment>
<evidence type="ECO:0000313" key="2">
    <source>
        <dbReference type="EMBL" id="MFD3293782.1"/>
    </source>
</evidence>
<evidence type="ECO:0008006" key="4">
    <source>
        <dbReference type="Google" id="ProtNLM"/>
    </source>
</evidence>
<keyword evidence="3" id="KW-1185">Reference proteome</keyword>
<reference evidence="2 3" key="1">
    <citation type="submission" date="2024-03" db="EMBL/GenBank/DDBJ databases">
        <title>Aquirufa genome sequencing.</title>
        <authorList>
            <person name="Pitt A."/>
            <person name="Hahn M.W."/>
        </authorList>
    </citation>
    <scope>NUCLEOTIDE SEQUENCE [LARGE SCALE GENOMIC DNA]</scope>
    <source>
        <strain evidence="2 3">KTFRIE-69F</strain>
    </source>
</reference>
<protein>
    <recommendedName>
        <fullName evidence="4">Outer membrane protein beta-barrel domain-containing protein</fullName>
    </recommendedName>
</protein>
<feature type="signal peptide" evidence="1">
    <location>
        <begin position="1"/>
        <end position="19"/>
    </location>
</feature>
<proteinExistence type="predicted"/>
<keyword evidence="1" id="KW-0732">Signal</keyword>
<accession>A0ABW6DAN7</accession>
<name>A0ABW6DAN7_9BACT</name>
<evidence type="ECO:0000313" key="3">
    <source>
        <dbReference type="Proteomes" id="UP001598112"/>
    </source>
</evidence>
<dbReference type="EMBL" id="JBBKXY010000003">
    <property type="protein sequence ID" value="MFD3293782.1"/>
    <property type="molecule type" value="Genomic_DNA"/>
</dbReference>
<dbReference type="Proteomes" id="UP001598112">
    <property type="component" value="Unassembled WGS sequence"/>
</dbReference>
<dbReference type="RefSeq" id="WP_377979037.1">
    <property type="nucleotide sequence ID" value="NZ_JBBKXY010000003.1"/>
</dbReference>
<gene>
    <name evidence="2" type="ORF">SKC35_08805</name>
</gene>
<feature type="chain" id="PRO_5046126837" description="Outer membrane protein beta-barrel domain-containing protein" evidence="1">
    <location>
        <begin position="20"/>
        <end position="284"/>
    </location>
</feature>
<evidence type="ECO:0000256" key="1">
    <source>
        <dbReference type="SAM" id="SignalP"/>
    </source>
</evidence>
<organism evidence="2 3">
    <name type="scientific">Aquirufa originis</name>
    <dbReference type="NCBI Taxonomy" id="3096514"/>
    <lineage>
        <taxon>Bacteria</taxon>
        <taxon>Pseudomonadati</taxon>
        <taxon>Bacteroidota</taxon>
        <taxon>Cytophagia</taxon>
        <taxon>Cytophagales</taxon>
        <taxon>Flectobacillaceae</taxon>
        <taxon>Aquirufa</taxon>
    </lineage>
</organism>